<dbReference type="SMART" id="SM00418">
    <property type="entry name" value="HTH_ARSR"/>
    <property type="match status" value="1"/>
</dbReference>
<accession>A0A0H5RVK3</accession>
<dbReference type="PROSITE" id="PS50987">
    <property type="entry name" value="HTH_ARSR_2"/>
    <property type="match status" value="1"/>
</dbReference>
<dbReference type="CDD" id="cd00090">
    <property type="entry name" value="HTH_ARSR"/>
    <property type="match status" value="1"/>
</dbReference>
<dbReference type="PRINTS" id="PR00778">
    <property type="entry name" value="HTHARSR"/>
</dbReference>
<dbReference type="OrthoDB" id="4471357at2"/>
<dbReference type="RefSeq" id="WP_090517361.1">
    <property type="nucleotide sequence ID" value="NZ_CWKH01000002.1"/>
</dbReference>
<organism evidence="2 3">
    <name type="scientific">Mycolicibacterium neworleansense</name>
    <dbReference type="NCBI Taxonomy" id="146018"/>
    <lineage>
        <taxon>Bacteria</taxon>
        <taxon>Bacillati</taxon>
        <taxon>Actinomycetota</taxon>
        <taxon>Actinomycetes</taxon>
        <taxon>Mycobacteriales</taxon>
        <taxon>Mycobacteriaceae</taxon>
        <taxon>Mycolicibacterium</taxon>
    </lineage>
</organism>
<evidence type="ECO:0000259" key="1">
    <source>
        <dbReference type="PROSITE" id="PS50987"/>
    </source>
</evidence>
<keyword evidence="3" id="KW-1185">Reference proteome</keyword>
<dbReference type="EMBL" id="CWKH01000002">
    <property type="protein sequence ID" value="CRZ17958.1"/>
    <property type="molecule type" value="Genomic_DNA"/>
</dbReference>
<protein>
    <submittedName>
        <fullName evidence="2">ArsR family transcriptional regulator</fullName>
    </submittedName>
</protein>
<proteinExistence type="predicted"/>
<dbReference type="STRING" id="146018.BN2156_04854"/>
<reference evidence="3" key="1">
    <citation type="submission" date="2015-07" db="EMBL/GenBank/DDBJ databases">
        <authorList>
            <person name="Urmite Genomes"/>
        </authorList>
    </citation>
    <scope>NUCLEOTIDE SEQUENCE [LARGE SCALE GENOMIC DNA]</scope>
    <source>
        <strain evidence="3">type strain: ATCC 49404</strain>
    </source>
</reference>
<dbReference type="AlphaFoldDB" id="A0A0H5RVK3"/>
<evidence type="ECO:0000313" key="3">
    <source>
        <dbReference type="Proteomes" id="UP000199147"/>
    </source>
</evidence>
<dbReference type="InterPro" id="IPR036390">
    <property type="entry name" value="WH_DNA-bd_sf"/>
</dbReference>
<name>A0A0H5RVK3_9MYCO</name>
<feature type="domain" description="HTH arsR-type" evidence="1">
    <location>
        <begin position="8"/>
        <end position="102"/>
    </location>
</feature>
<dbReference type="Proteomes" id="UP000199147">
    <property type="component" value="Unassembled WGS sequence"/>
</dbReference>
<sequence length="108" mass="11859">MAEAPAVEVQCPVGTLPQLLAALHDPIRLEMVRRLHEVGEPVKCAALYDGINKSTASHHFNILRDAGLIERVVSEGHIYQRLRARDVDAAMPGLLDAIVEQANRESGR</sequence>
<gene>
    <name evidence="2" type="ORF">BN2156_04854</name>
</gene>
<dbReference type="InterPro" id="IPR011991">
    <property type="entry name" value="ArsR-like_HTH"/>
</dbReference>
<dbReference type="SUPFAM" id="SSF46785">
    <property type="entry name" value="Winged helix' DNA-binding domain"/>
    <property type="match status" value="1"/>
</dbReference>
<dbReference type="Gene3D" id="1.10.10.10">
    <property type="entry name" value="Winged helix-like DNA-binding domain superfamily/Winged helix DNA-binding domain"/>
    <property type="match status" value="1"/>
</dbReference>
<dbReference type="InterPro" id="IPR001845">
    <property type="entry name" value="HTH_ArsR_DNA-bd_dom"/>
</dbReference>
<evidence type="ECO:0000313" key="2">
    <source>
        <dbReference type="EMBL" id="CRZ17958.1"/>
    </source>
</evidence>
<dbReference type="Pfam" id="PF12840">
    <property type="entry name" value="HTH_20"/>
    <property type="match status" value="1"/>
</dbReference>
<dbReference type="InterPro" id="IPR036388">
    <property type="entry name" value="WH-like_DNA-bd_sf"/>
</dbReference>
<dbReference type="GO" id="GO:0003700">
    <property type="term" value="F:DNA-binding transcription factor activity"/>
    <property type="evidence" value="ECO:0007669"/>
    <property type="project" value="InterPro"/>
</dbReference>